<evidence type="ECO:0000256" key="7">
    <source>
        <dbReference type="RuleBase" id="RU003693"/>
    </source>
</evidence>
<dbReference type="AlphaFoldDB" id="A0A8K1C6V6"/>
<dbReference type="Gene3D" id="3.40.640.10">
    <property type="entry name" value="Type I PLP-dependent aspartate aminotransferase-like (Major domain)"/>
    <property type="match status" value="1"/>
</dbReference>
<dbReference type="InterPro" id="IPR015421">
    <property type="entry name" value="PyrdxlP-dep_Trfase_major"/>
</dbReference>
<dbReference type="InterPro" id="IPR015424">
    <property type="entry name" value="PyrdxlP-dep_Trfase"/>
</dbReference>
<evidence type="ECO:0000259" key="8">
    <source>
        <dbReference type="Pfam" id="PF00155"/>
    </source>
</evidence>
<dbReference type="InterPro" id="IPR001917">
    <property type="entry name" value="Aminotrans_II_pyridoxalP_BS"/>
</dbReference>
<dbReference type="GO" id="GO:0046513">
    <property type="term" value="P:ceramide biosynthetic process"/>
    <property type="evidence" value="ECO:0007669"/>
    <property type="project" value="TreeGrafter"/>
</dbReference>
<evidence type="ECO:0000313" key="9">
    <source>
        <dbReference type="EMBL" id="TMW57410.1"/>
    </source>
</evidence>
<proteinExistence type="inferred from homology"/>
<sequence>MAHAAENVGWFTAFMCYVQLAILTAFGHVREMFGRVFGSSHSSEKSRPGFAKLLVAWESFYTKRIYHRVQYAFNHPVTGAPGAHIDVIERHNHYGEKEYLKNKDSVRHCINLGSYNYLGFADDWMNTCSKDVFHAVENFGLASSNPAMEFGTTTIHEELEAAVAKFVGKPAAIVYNMGYGTNATSIPALMGKGSLIISDSMNHSSIVNGARASGAVVSVFRHNDPAHLEHVLRTKIAEGQPRTHRPWTKILVMVEGIYSMEGEIVDLRAIVDVAKKYRAYTYVDEAHSIGALGNTGRGVCEYCNVDPSEIDILMGTFTKSFGGMGGYIAASEEIVNFMRSSSAGANYATSISPVIAMQVLTALNIIDGKDGTDLGKKKITSLRENSNYFRQKLNDMGLITLGDFDSPVIPVMIYALSKVGEFSRECMKRNLAVVTVGFPATPLLLARVRFCVSAAHTREDMDEALKKLEEVAKICHVRFNKSILG</sequence>
<dbReference type="PANTHER" id="PTHR13693:SF3">
    <property type="entry name" value="LD36009P"/>
    <property type="match status" value="1"/>
</dbReference>
<dbReference type="GO" id="GO:0017059">
    <property type="term" value="C:serine palmitoyltransferase complex"/>
    <property type="evidence" value="ECO:0007669"/>
    <property type="project" value="TreeGrafter"/>
</dbReference>
<evidence type="ECO:0000256" key="6">
    <source>
        <dbReference type="ARBA" id="ARBA00048528"/>
    </source>
</evidence>
<dbReference type="Pfam" id="PF00155">
    <property type="entry name" value="Aminotran_1_2"/>
    <property type="match status" value="1"/>
</dbReference>
<dbReference type="InterPro" id="IPR004839">
    <property type="entry name" value="Aminotransferase_I/II_large"/>
</dbReference>
<dbReference type="InterPro" id="IPR015422">
    <property type="entry name" value="PyrdxlP-dep_Trfase_small"/>
</dbReference>
<keyword evidence="4" id="KW-0808">Transferase</keyword>
<dbReference type="GO" id="GO:0046512">
    <property type="term" value="P:sphingosine biosynthetic process"/>
    <property type="evidence" value="ECO:0007669"/>
    <property type="project" value="TreeGrafter"/>
</dbReference>
<dbReference type="SUPFAM" id="SSF53383">
    <property type="entry name" value="PLP-dependent transferases"/>
    <property type="match status" value="1"/>
</dbReference>
<dbReference type="GO" id="GO:0016020">
    <property type="term" value="C:membrane"/>
    <property type="evidence" value="ECO:0007669"/>
    <property type="project" value="GOC"/>
</dbReference>
<evidence type="ECO:0000256" key="1">
    <source>
        <dbReference type="ARBA" id="ARBA00001933"/>
    </source>
</evidence>
<dbReference type="GO" id="GO:0004758">
    <property type="term" value="F:serine C-palmitoyltransferase activity"/>
    <property type="evidence" value="ECO:0007669"/>
    <property type="project" value="UniProtKB-EC"/>
</dbReference>
<dbReference type="EMBL" id="SPLM01000144">
    <property type="protein sequence ID" value="TMW57410.1"/>
    <property type="molecule type" value="Genomic_DNA"/>
</dbReference>
<dbReference type="CDD" id="cd06454">
    <property type="entry name" value="KBL_like"/>
    <property type="match status" value="1"/>
</dbReference>
<keyword evidence="10" id="KW-1185">Reference proteome</keyword>
<dbReference type="GO" id="GO:0030170">
    <property type="term" value="F:pyridoxal phosphate binding"/>
    <property type="evidence" value="ECO:0007669"/>
    <property type="project" value="InterPro"/>
</dbReference>
<protein>
    <recommendedName>
        <fullName evidence="3">serine C-palmitoyltransferase</fullName>
        <ecNumber evidence="3">2.3.1.50</ecNumber>
    </recommendedName>
</protein>
<comment type="caution">
    <text evidence="9">The sequence shown here is derived from an EMBL/GenBank/DDBJ whole genome shotgun (WGS) entry which is preliminary data.</text>
</comment>
<evidence type="ECO:0000256" key="3">
    <source>
        <dbReference type="ARBA" id="ARBA00013220"/>
    </source>
</evidence>
<evidence type="ECO:0000256" key="5">
    <source>
        <dbReference type="ARBA" id="ARBA00022898"/>
    </source>
</evidence>
<comment type="cofactor">
    <cofactor evidence="1 7">
        <name>pyridoxal 5'-phosphate</name>
        <dbReference type="ChEBI" id="CHEBI:597326"/>
    </cofactor>
</comment>
<keyword evidence="5 7" id="KW-0663">Pyridoxal phosphate</keyword>
<dbReference type="OrthoDB" id="65434at2759"/>
<feature type="domain" description="Aminotransferase class I/classII large" evidence="8">
    <location>
        <begin position="108"/>
        <end position="468"/>
    </location>
</feature>
<name>A0A8K1C6V6_PYTOL</name>
<reference evidence="9" key="1">
    <citation type="submission" date="2019-03" db="EMBL/GenBank/DDBJ databases">
        <title>Long read genome sequence of the mycoparasitic Pythium oligandrum ATCC 38472 isolated from sugarbeet rhizosphere.</title>
        <authorList>
            <person name="Gaulin E."/>
        </authorList>
    </citation>
    <scope>NUCLEOTIDE SEQUENCE</scope>
    <source>
        <strain evidence="9">ATCC 38472_TT</strain>
    </source>
</reference>
<dbReference type="PANTHER" id="PTHR13693">
    <property type="entry name" value="CLASS II AMINOTRANSFERASE/8-AMINO-7-OXONONANOATE SYNTHASE"/>
    <property type="match status" value="1"/>
</dbReference>
<dbReference type="Proteomes" id="UP000794436">
    <property type="component" value="Unassembled WGS sequence"/>
</dbReference>
<dbReference type="PROSITE" id="PS00599">
    <property type="entry name" value="AA_TRANSFER_CLASS_2"/>
    <property type="match status" value="1"/>
</dbReference>
<evidence type="ECO:0000256" key="2">
    <source>
        <dbReference type="ARBA" id="ARBA00008392"/>
    </source>
</evidence>
<comment type="catalytic activity">
    <reaction evidence="6">
        <text>L-serine + hexadecanoyl-CoA + H(+) = 3-oxosphinganine + CO2 + CoA</text>
        <dbReference type="Rhea" id="RHEA:14761"/>
        <dbReference type="ChEBI" id="CHEBI:15378"/>
        <dbReference type="ChEBI" id="CHEBI:16526"/>
        <dbReference type="ChEBI" id="CHEBI:33384"/>
        <dbReference type="ChEBI" id="CHEBI:57287"/>
        <dbReference type="ChEBI" id="CHEBI:57379"/>
        <dbReference type="ChEBI" id="CHEBI:58299"/>
        <dbReference type="EC" id="2.3.1.50"/>
    </reaction>
</comment>
<dbReference type="EC" id="2.3.1.50" evidence="3"/>
<comment type="similarity">
    <text evidence="2 7">Belongs to the class-II pyridoxal-phosphate-dependent aminotransferase family.</text>
</comment>
<accession>A0A8K1C6V6</accession>
<organism evidence="9 10">
    <name type="scientific">Pythium oligandrum</name>
    <name type="common">Mycoparasitic fungus</name>
    <dbReference type="NCBI Taxonomy" id="41045"/>
    <lineage>
        <taxon>Eukaryota</taxon>
        <taxon>Sar</taxon>
        <taxon>Stramenopiles</taxon>
        <taxon>Oomycota</taxon>
        <taxon>Peronosporomycetes</taxon>
        <taxon>Pythiales</taxon>
        <taxon>Pythiaceae</taxon>
        <taxon>Pythium</taxon>
    </lineage>
</organism>
<gene>
    <name evidence="9" type="ORF">Poli38472_003335</name>
</gene>
<evidence type="ECO:0000256" key="4">
    <source>
        <dbReference type="ARBA" id="ARBA00022679"/>
    </source>
</evidence>
<dbReference type="Gene3D" id="3.90.1150.10">
    <property type="entry name" value="Aspartate Aminotransferase, domain 1"/>
    <property type="match status" value="1"/>
</dbReference>
<evidence type="ECO:0000313" key="10">
    <source>
        <dbReference type="Proteomes" id="UP000794436"/>
    </source>
</evidence>
<dbReference type="InterPro" id="IPR050087">
    <property type="entry name" value="AON_synthase_class-II"/>
</dbReference>